<keyword evidence="3" id="KW-0804">Transcription</keyword>
<dbReference type="AlphaFoldDB" id="E3D0A8"/>
<dbReference type="SMART" id="SM00421">
    <property type="entry name" value="HTH_LUXR"/>
    <property type="match status" value="1"/>
</dbReference>
<dbReference type="InterPro" id="IPR059106">
    <property type="entry name" value="WHD_MalT"/>
</dbReference>
<dbReference type="eggNOG" id="COG2909">
    <property type="taxonomic scope" value="Bacteria"/>
</dbReference>
<evidence type="ECO:0000256" key="1">
    <source>
        <dbReference type="ARBA" id="ARBA00023015"/>
    </source>
</evidence>
<name>E3D0A8_9BACT</name>
<dbReference type="PANTHER" id="PTHR44688">
    <property type="entry name" value="DNA-BINDING TRANSCRIPTIONAL ACTIVATOR DEVR_DOSR"/>
    <property type="match status" value="1"/>
</dbReference>
<keyword evidence="2" id="KW-0238">DNA-binding</keyword>
<dbReference type="InterPro" id="IPR041617">
    <property type="entry name" value="TPR_MalT"/>
</dbReference>
<dbReference type="InterPro" id="IPR000792">
    <property type="entry name" value="Tscrpt_reg_LuxR_C"/>
</dbReference>
<dbReference type="InterPro" id="IPR036388">
    <property type="entry name" value="WH-like_DNA-bd_sf"/>
</dbReference>
<dbReference type="Pfam" id="PF00196">
    <property type="entry name" value="GerE"/>
    <property type="match status" value="1"/>
</dbReference>
<feature type="domain" description="HTH luxR-type" evidence="4">
    <location>
        <begin position="776"/>
        <end position="840"/>
    </location>
</feature>
<dbReference type="PROSITE" id="PS50043">
    <property type="entry name" value="HTH_LUXR_2"/>
    <property type="match status" value="1"/>
</dbReference>
<dbReference type="STRING" id="584708.Apau_2374"/>
<reference evidence="5 6" key="1">
    <citation type="journal article" date="2010" name="Stand. Genomic Sci.">
        <title>Non-contiguous finished genome sequence of Aminomonas paucivorans type strain (GLU-3).</title>
        <authorList>
            <person name="Pitluck S."/>
            <person name="Yasawong M."/>
            <person name="Held B."/>
            <person name="Lapidus A."/>
            <person name="Nolan M."/>
            <person name="Copeland A."/>
            <person name="Lucas S."/>
            <person name="Del Rio T.G."/>
            <person name="Tice H."/>
            <person name="Cheng J.F."/>
            <person name="Chertkov O."/>
            <person name="Goodwin L."/>
            <person name="Tapia R."/>
            <person name="Han C."/>
            <person name="Liolios K."/>
            <person name="Ivanova N."/>
            <person name="Mavromatis K."/>
            <person name="Ovchinnikova G."/>
            <person name="Pati A."/>
            <person name="Chen A."/>
            <person name="Palaniappan K."/>
            <person name="Land M."/>
            <person name="Hauser L."/>
            <person name="Chang Y.J."/>
            <person name="Jeffries C.D."/>
            <person name="Pukall R."/>
            <person name="Spring S."/>
            <person name="Rohde M."/>
            <person name="Sikorski J."/>
            <person name="Goker M."/>
            <person name="Woyke T."/>
            <person name="Bristow J."/>
            <person name="Eisen J.A."/>
            <person name="Markowitz V."/>
            <person name="Hugenholtz P."/>
            <person name="Kyrpides N.C."/>
            <person name="Klenk H.P."/>
        </authorList>
    </citation>
    <scope>NUCLEOTIDE SEQUENCE [LARGE SCALE GENOMIC DNA]</scope>
    <source>
        <strain evidence="5 6">DSM 12260</strain>
    </source>
</reference>
<dbReference type="Gene3D" id="1.10.10.10">
    <property type="entry name" value="Winged helix-like DNA-binding domain superfamily/Winged helix DNA-binding domain"/>
    <property type="match status" value="1"/>
</dbReference>
<dbReference type="SUPFAM" id="SSF52540">
    <property type="entry name" value="P-loop containing nucleoside triphosphate hydrolases"/>
    <property type="match status" value="1"/>
</dbReference>
<evidence type="ECO:0000259" key="4">
    <source>
        <dbReference type="PROSITE" id="PS50043"/>
    </source>
</evidence>
<keyword evidence="6" id="KW-1185">Reference proteome</keyword>
<accession>E3D0A8</accession>
<dbReference type="EMBL" id="CM001022">
    <property type="protein sequence ID" value="EFQ24781.1"/>
    <property type="molecule type" value="Genomic_DNA"/>
</dbReference>
<proteinExistence type="predicted"/>
<dbReference type="CDD" id="cd06170">
    <property type="entry name" value="LuxR_C_like"/>
    <property type="match status" value="1"/>
</dbReference>
<dbReference type="OrthoDB" id="1399at2"/>
<evidence type="ECO:0000256" key="2">
    <source>
        <dbReference type="ARBA" id="ARBA00023125"/>
    </source>
</evidence>
<dbReference type="InterPro" id="IPR011990">
    <property type="entry name" value="TPR-like_helical_dom_sf"/>
</dbReference>
<dbReference type="Pfam" id="PF17874">
    <property type="entry name" value="TPR_MalT"/>
    <property type="match status" value="1"/>
</dbReference>
<organism evidence="5 6">
    <name type="scientific">Aminomonas paucivorans DSM 12260</name>
    <dbReference type="NCBI Taxonomy" id="584708"/>
    <lineage>
        <taxon>Bacteria</taxon>
        <taxon>Thermotogati</taxon>
        <taxon>Synergistota</taxon>
        <taxon>Synergistia</taxon>
        <taxon>Synergistales</taxon>
        <taxon>Synergistaceae</taxon>
        <taxon>Aminomonas</taxon>
    </lineage>
</organism>
<protein>
    <submittedName>
        <fullName evidence="5">ATP-dependent transcriptional regulator, MalT-like, LuxR family</fullName>
    </submittedName>
</protein>
<evidence type="ECO:0000313" key="6">
    <source>
        <dbReference type="Proteomes" id="UP000005096"/>
    </source>
</evidence>
<dbReference type="Pfam" id="PF25873">
    <property type="entry name" value="WHD_MalT"/>
    <property type="match status" value="1"/>
</dbReference>
<dbReference type="InterPro" id="IPR027417">
    <property type="entry name" value="P-loop_NTPase"/>
</dbReference>
<dbReference type="PANTHER" id="PTHR44688:SF16">
    <property type="entry name" value="DNA-BINDING TRANSCRIPTIONAL ACTIVATOR DEVR_DOSR"/>
    <property type="match status" value="1"/>
</dbReference>
<dbReference type="SUPFAM" id="SSF46894">
    <property type="entry name" value="C-terminal effector domain of the bipartite response regulators"/>
    <property type="match status" value="1"/>
</dbReference>
<dbReference type="GO" id="GO:0003677">
    <property type="term" value="F:DNA binding"/>
    <property type="evidence" value="ECO:0007669"/>
    <property type="project" value="UniProtKB-KW"/>
</dbReference>
<dbReference type="HOGENOM" id="CLU_006325_2_0_0"/>
<dbReference type="Gene3D" id="1.25.40.10">
    <property type="entry name" value="Tetratricopeptide repeat domain"/>
    <property type="match status" value="1"/>
</dbReference>
<dbReference type="PaxDb" id="584708-Apau_2374"/>
<keyword evidence="1" id="KW-0805">Transcription regulation</keyword>
<evidence type="ECO:0000256" key="3">
    <source>
        <dbReference type="ARBA" id="ARBA00023163"/>
    </source>
</evidence>
<dbReference type="SUPFAM" id="SSF48452">
    <property type="entry name" value="TPR-like"/>
    <property type="match status" value="1"/>
</dbReference>
<dbReference type="GO" id="GO:0006355">
    <property type="term" value="P:regulation of DNA-templated transcription"/>
    <property type="evidence" value="ECO:0007669"/>
    <property type="project" value="InterPro"/>
</dbReference>
<sequence length="840" mass="93942">MRQGEDFSPPRGGAKQLYRGAILRRLDAAVEEGIRQFYLVAPGGFGKTVVLSQWLHPRRNGVAWLALDEHDNNEERLTARLLRALAFAQKQNRRLAARLRRIEAPSFQDLREALDLLVRDGPRDWVLVLDDLHRLTDQDRLRDLARTVALLPPSFLVCLAGRTEPDGAFGEGILKGTMQVLPGSLLAFTREEVAELLRLRKGDPRDGDALFARTGGWPIAVGAFLLGPRTGPTAGAPGEELLFPYLQAHVWDLLDEGTRAFLVQVSLAPFLTPELCSRLTGLPRCGGILQDLHRRNLFLSRSDDGTYRLHDLFREFLLRRLEELRRPEEREALCRVLAEALFEGGHYYAAASFYIRCSDGKSVSACCRALRQYAPQHPLEERIAFTKRYLLGGPDPLGKRHPDAAAQCAVAHYLDGDVEGFFSSLDFVLEAARERDDEDFRRLAGILRLLDCRRPLGAYLEELLHLPGSEENRPGPGTEALPPGTLTAYLPLMHRSFTDRTDRLPGLDTFPDTFCRACRPLLGDDVDLIGLCAQGGGLYEQNRLEEACELAVRAEARAAGCREDLRFCADLLFLTVLTALGRRDEAQRLEGEIARRMGEEDLRALLPNFRAWRYGRRLAEGDREAAAEWLARHAVPVTEKPALHRITQHFVTLRALLAEGSPDLALLLGEKLRKLAEDYRRPLDRLQALILLTRAQWQRGERGRALDRLEEALAAAAPQGLIRGFLDEAPGLRPIFPAFLKSRRGGDEALRRFAVNVHLLVLEACGPSESAHDLEEPAAPLRLSPRQEALLGLLERNATYRDVAEALGVSHSTAKYHVLKLYRTLGVTSAAEALRKARRP</sequence>
<dbReference type="InterPro" id="IPR016032">
    <property type="entry name" value="Sig_transdc_resp-reg_C-effctor"/>
</dbReference>
<dbReference type="RefSeq" id="WP_006302029.1">
    <property type="nucleotide sequence ID" value="NZ_CM001022.1"/>
</dbReference>
<gene>
    <name evidence="5" type="ORF">Apau_2374</name>
</gene>
<dbReference type="Proteomes" id="UP000005096">
    <property type="component" value="Chromosome"/>
</dbReference>
<evidence type="ECO:0000313" key="5">
    <source>
        <dbReference type="EMBL" id="EFQ24781.1"/>
    </source>
</evidence>
<dbReference type="Gene3D" id="3.40.50.300">
    <property type="entry name" value="P-loop containing nucleotide triphosphate hydrolases"/>
    <property type="match status" value="1"/>
</dbReference>